<dbReference type="GO" id="GO:0004829">
    <property type="term" value="F:threonine-tRNA ligase activity"/>
    <property type="evidence" value="ECO:0007669"/>
    <property type="project" value="UniProtKB-EC"/>
</dbReference>
<dbReference type="GO" id="GO:0005739">
    <property type="term" value="C:mitochondrion"/>
    <property type="evidence" value="ECO:0007669"/>
    <property type="project" value="TreeGrafter"/>
</dbReference>
<dbReference type="Pfam" id="PF03129">
    <property type="entry name" value="HGTP_anticodon"/>
    <property type="match status" value="1"/>
</dbReference>
<protein>
    <recommendedName>
        <fullName evidence="3">threonine--tRNA ligase</fullName>
        <ecNumber evidence="3">6.1.1.3</ecNumber>
    </recommendedName>
    <alternativeName>
        <fullName evidence="10">Threonyl-tRNA synthetase</fullName>
    </alternativeName>
</protein>
<sequence length="429" mass="50296">MADNHPKDEAYLSAVIQRVHGISSRDDRQLEAYLKHIEEANKYDHKLLGQQQELFFCHPLSPGSWFFEKHGTRVYKKLMQFVEKEYRKRGYEEVISPNIYNMKLWKKSANKENMFMFNIDEQKYGLKPMNCPGHCLMYQHRVRSYKELPIRLAEFGVLHRNEASGALSGLTRVRRFQQDDAHIFCTEDQVSGEVKRELEFVDYVYTKFGLKYELKLSTRPEKYLGGIKTWVRAEKDLREALEDFGKPFLVNRGEGVYGPRIDITVCDAMKRKFQCATLQLDFQLPALFNLEYTTKVEGKVETPVMIHRTVMGSMERMFAILLEHYKGKWPFWLSPRQAIVCSLSKDYHEYAEKTRDQIHEAGYYVDVDITDRNISKKVRDAQVAYNYILVVGAEESTTGHVTVLLRNEDRLMSIESLVDEFKLKAINFL</sequence>
<gene>
    <name evidence="13" type="ORF">MP_TR21867_c0_g1_i1_g.61913</name>
</gene>
<dbReference type="GO" id="GO:0005524">
    <property type="term" value="F:ATP binding"/>
    <property type="evidence" value="ECO:0007669"/>
    <property type="project" value="UniProtKB-KW"/>
</dbReference>
<evidence type="ECO:0000256" key="9">
    <source>
        <dbReference type="ARBA" id="ARBA00023146"/>
    </source>
</evidence>
<evidence type="ECO:0000256" key="5">
    <source>
        <dbReference type="ARBA" id="ARBA00022598"/>
    </source>
</evidence>
<dbReference type="Gene3D" id="3.30.930.10">
    <property type="entry name" value="Bira Bifunctional Protein, Domain 2"/>
    <property type="match status" value="1"/>
</dbReference>
<dbReference type="InterPro" id="IPR002320">
    <property type="entry name" value="Thr-tRNA-ligase_IIa"/>
</dbReference>
<keyword evidence="4" id="KW-0963">Cytoplasm</keyword>
<dbReference type="AlphaFoldDB" id="A0A1J3JC88"/>
<dbReference type="InterPro" id="IPR002314">
    <property type="entry name" value="aa-tRNA-synt_IIb"/>
</dbReference>
<evidence type="ECO:0000256" key="1">
    <source>
        <dbReference type="ARBA" id="ARBA00004496"/>
    </source>
</evidence>
<dbReference type="FunFam" id="3.30.930.10:FF:000019">
    <property type="entry name" value="Threonine--tRNA ligase"/>
    <property type="match status" value="1"/>
</dbReference>
<keyword evidence="6" id="KW-0547">Nucleotide-binding</keyword>
<comment type="catalytic activity">
    <reaction evidence="11">
        <text>tRNA(Thr) + L-threonine + ATP = L-threonyl-tRNA(Thr) + AMP + diphosphate + H(+)</text>
        <dbReference type="Rhea" id="RHEA:24624"/>
        <dbReference type="Rhea" id="RHEA-COMP:9670"/>
        <dbReference type="Rhea" id="RHEA-COMP:9704"/>
        <dbReference type="ChEBI" id="CHEBI:15378"/>
        <dbReference type="ChEBI" id="CHEBI:30616"/>
        <dbReference type="ChEBI" id="CHEBI:33019"/>
        <dbReference type="ChEBI" id="CHEBI:57926"/>
        <dbReference type="ChEBI" id="CHEBI:78442"/>
        <dbReference type="ChEBI" id="CHEBI:78534"/>
        <dbReference type="ChEBI" id="CHEBI:456215"/>
        <dbReference type="EC" id="6.1.1.3"/>
    </reaction>
</comment>
<dbReference type="PANTHER" id="PTHR11451">
    <property type="entry name" value="THREONINE-TRNA LIGASE"/>
    <property type="match status" value="1"/>
</dbReference>
<dbReference type="NCBIfam" id="TIGR00418">
    <property type="entry name" value="thrS"/>
    <property type="match status" value="1"/>
</dbReference>
<dbReference type="GO" id="GO:0006435">
    <property type="term" value="P:threonyl-tRNA aminoacylation"/>
    <property type="evidence" value="ECO:0007669"/>
    <property type="project" value="InterPro"/>
</dbReference>
<dbReference type="InterPro" id="IPR033728">
    <property type="entry name" value="ThrRS_core"/>
</dbReference>
<evidence type="ECO:0000313" key="13">
    <source>
        <dbReference type="EMBL" id="JAU90150.1"/>
    </source>
</evidence>
<evidence type="ECO:0000256" key="6">
    <source>
        <dbReference type="ARBA" id="ARBA00022741"/>
    </source>
</evidence>
<dbReference type="SUPFAM" id="SSF52954">
    <property type="entry name" value="Class II aaRS ABD-related"/>
    <property type="match status" value="1"/>
</dbReference>
<dbReference type="Pfam" id="PF00587">
    <property type="entry name" value="tRNA-synt_2b"/>
    <property type="match status" value="1"/>
</dbReference>
<dbReference type="InterPro" id="IPR006195">
    <property type="entry name" value="aa-tRNA-synth_II"/>
</dbReference>
<evidence type="ECO:0000256" key="2">
    <source>
        <dbReference type="ARBA" id="ARBA00008226"/>
    </source>
</evidence>
<evidence type="ECO:0000256" key="10">
    <source>
        <dbReference type="ARBA" id="ARBA00031900"/>
    </source>
</evidence>
<evidence type="ECO:0000256" key="3">
    <source>
        <dbReference type="ARBA" id="ARBA00013163"/>
    </source>
</evidence>
<dbReference type="InterPro" id="IPR045864">
    <property type="entry name" value="aa-tRNA-synth_II/BPL/LPL"/>
</dbReference>
<dbReference type="PANTHER" id="PTHR11451:SF55">
    <property type="entry name" value="THREONINE--TRNA LIGASE"/>
    <property type="match status" value="1"/>
</dbReference>
<evidence type="ECO:0000256" key="7">
    <source>
        <dbReference type="ARBA" id="ARBA00022840"/>
    </source>
</evidence>
<dbReference type="SUPFAM" id="SSF55681">
    <property type="entry name" value="Class II aaRS and biotin synthetases"/>
    <property type="match status" value="1"/>
</dbReference>
<comment type="similarity">
    <text evidence="2">Belongs to the class-II aminoacyl-tRNA synthetase family.</text>
</comment>
<name>A0A1J3JC88_NOCCA</name>
<organism evidence="13">
    <name type="scientific">Noccaea caerulescens</name>
    <name type="common">Alpine penny-cress</name>
    <name type="synonym">Thlaspi caerulescens</name>
    <dbReference type="NCBI Taxonomy" id="107243"/>
    <lineage>
        <taxon>Eukaryota</taxon>
        <taxon>Viridiplantae</taxon>
        <taxon>Streptophyta</taxon>
        <taxon>Embryophyta</taxon>
        <taxon>Tracheophyta</taxon>
        <taxon>Spermatophyta</taxon>
        <taxon>Magnoliopsida</taxon>
        <taxon>eudicotyledons</taxon>
        <taxon>Gunneridae</taxon>
        <taxon>Pentapetalae</taxon>
        <taxon>rosids</taxon>
        <taxon>malvids</taxon>
        <taxon>Brassicales</taxon>
        <taxon>Brassicaceae</taxon>
        <taxon>Coluteocarpeae</taxon>
        <taxon>Noccaea</taxon>
    </lineage>
</organism>
<comment type="subcellular location">
    <subcellularLocation>
        <location evidence="1">Cytoplasm</location>
    </subcellularLocation>
</comment>
<dbReference type="PROSITE" id="PS50862">
    <property type="entry name" value="AA_TRNA_LIGASE_II"/>
    <property type="match status" value="1"/>
</dbReference>
<evidence type="ECO:0000256" key="11">
    <source>
        <dbReference type="ARBA" id="ARBA00049515"/>
    </source>
</evidence>
<dbReference type="PRINTS" id="PR01047">
    <property type="entry name" value="TRNASYNTHTHR"/>
</dbReference>
<dbReference type="GO" id="GO:0009507">
    <property type="term" value="C:chloroplast"/>
    <property type="evidence" value="ECO:0007669"/>
    <property type="project" value="TreeGrafter"/>
</dbReference>
<keyword evidence="5 13" id="KW-0436">Ligase</keyword>
<dbReference type="CDD" id="cd00771">
    <property type="entry name" value="ThrRS_core"/>
    <property type="match status" value="1"/>
</dbReference>
<dbReference type="Gene3D" id="3.40.50.800">
    <property type="entry name" value="Anticodon-binding domain"/>
    <property type="match status" value="1"/>
</dbReference>
<feature type="domain" description="Aminoacyl-transfer RNA synthetases class-II family profile" evidence="12">
    <location>
        <begin position="71"/>
        <end position="330"/>
    </location>
</feature>
<accession>A0A1J3JC88</accession>
<keyword evidence="9" id="KW-0030">Aminoacyl-tRNA synthetase</keyword>
<evidence type="ECO:0000259" key="12">
    <source>
        <dbReference type="PROSITE" id="PS50862"/>
    </source>
</evidence>
<proteinExistence type="inferred from homology"/>
<dbReference type="EMBL" id="GEVM01015788">
    <property type="protein sequence ID" value="JAU90150.1"/>
    <property type="molecule type" value="Transcribed_RNA"/>
</dbReference>
<reference evidence="13" key="1">
    <citation type="submission" date="2016-07" db="EMBL/GenBank/DDBJ databases">
        <title>De novo transcriptome assembly of four accessions of the metal hyperaccumulator plant Noccaea caerulescens.</title>
        <authorList>
            <person name="Blande D."/>
            <person name="Halimaa P."/>
            <person name="Tervahauta A.I."/>
            <person name="Aarts M.G."/>
            <person name="Karenlampi S.O."/>
        </authorList>
    </citation>
    <scope>NUCLEOTIDE SEQUENCE</scope>
</reference>
<keyword evidence="7" id="KW-0067">ATP-binding</keyword>
<evidence type="ECO:0000256" key="8">
    <source>
        <dbReference type="ARBA" id="ARBA00022917"/>
    </source>
</evidence>
<dbReference type="InterPro" id="IPR004154">
    <property type="entry name" value="Anticodon-bd"/>
</dbReference>
<evidence type="ECO:0000256" key="4">
    <source>
        <dbReference type="ARBA" id="ARBA00022490"/>
    </source>
</evidence>
<keyword evidence="8" id="KW-0648">Protein biosynthesis</keyword>
<dbReference type="EC" id="6.1.1.3" evidence="3"/>
<dbReference type="InterPro" id="IPR036621">
    <property type="entry name" value="Anticodon-bd_dom_sf"/>
</dbReference>